<dbReference type="InterPro" id="IPR032710">
    <property type="entry name" value="NTF2-like_dom_sf"/>
</dbReference>
<gene>
    <name evidence="1" type="ORF">GTA08_BOTSDO06473</name>
</gene>
<dbReference type="SUPFAM" id="SSF54427">
    <property type="entry name" value="NTF2-like"/>
    <property type="match status" value="1"/>
</dbReference>
<proteinExistence type="predicted"/>
<name>A0A8H4IPF5_9PEZI</name>
<dbReference type="OrthoDB" id="2820488at2759"/>
<comment type="caution">
    <text evidence="1">The sequence shown here is derived from an EMBL/GenBank/DDBJ whole genome shotgun (WGS) entry which is preliminary data.</text>
</comment>
<dbReference type="Gene3D" id="3.10.450.50">
    <property type="match status" value="1"/>
</dbReference>
<evidence type="ECO:0000313" key="1">
    <source>
        <dbReference type="EMBL" id="KAF4304877.1"/>
    </source>
</evidence>
<evidence type="ECO:0000313" key="2">
    <source>
        <dbReference type="Proteomes" id="UP000572817"/>
    </source>
</evidence>
<reference evidence="1" key="1">
    <citation type="submission" date="2020-04" db="EMBL/GenBank/DDBJ databases">
        <title>Genome Assembly and Annotation of Botryosphaeria dothidea sdau 11-99, a Latent Pathogen of Apple Fruit Ring Rot in China.</title>
        <authorList>
            <person name="Yu C."/>
            <person name="Diao Y."/>
            <person name="Lu Q."/>
            <person name="Zhao J."/>
            <person name="Cui S."/>
            <person name="Peng C."/>
            <person name="He B."/>
            <person name="Liu H."/>
        </authorList>
    </citation>
    <scope>NUCLEOTIDE SEQUENCE [LARGE SCALE GENOMIC DNA]</scope>
    <source>
        <strain evidence="1">Sdau11-99</strain>
    </source>
</reference>
<sequence length="175" mass="19770">MDSRGWLSEDLGKNIRDIAKIKFRQFLAVAPVAASAQVVPSASSKSYCPSYAVSKTKQHYFLDEFARRFLIEKDPIGALQRHVSEDYIQHNPSVLSGLQAAIDAFEYFLSPQIDYTVISTDFDCGRAWINYRMDVLGYLPSAVADLYRFEGSCIVEHWDVLEVKPVNGTNPLALW</sequence>
<organism evidence="1 2">
    <name type="scientific">Botryosphaeria dothidea</name>
    <dbReference type="NCBI Taxonomy" id="55169"/>
    <lineage>
        <taxon>Eukaryota</taxon>
        <taxon>Fungi</taxon>
        <taxon>Dikarya</taxon>
        <taxon>Ascomycota</taxon>
        <taxon>Pezizomycotina</taxon>
        <taxon>Dothideomycetes</taxon>
        <taxon>Dothideomycetes incertae sedis</taxon>
        <taxon>Botryosphaeriales</taxon>
        <taxon>Botryosphaeriaceae</taxon>
        <taxon>Botryosphaeria</taxon>
    </lineage>
</organism>
<dbReference type="AlphaFoldDB" id="A0A8H4IPF5"/>
<protein>
    <submittedName>
        <fullName evidence="1">Snoal-like polyketide cyclase family protein</fullName>
    </submittedName>
</protein>
<dbReference type="EMBL" id="WWBZ02000040">
    <property type="protein sequence ID" value="KAF4304877.1"/>
    <property type="molecule type" value="Genomic_DNA"/>
</dbReference>
<dbReference type="Proteomes" id="UP000572817">
    <property type="component" value="Unassembled WGS sequence"/>
</dbReference>
<accession>A0A8H4IPF5</accession>
<keyword evidence="2" id="KW-1185">Reference proteome</keyword>